<dbReference type="InterPro" id="IPR037682">
    <property type="entry name" value="TonB_C"/>
</dbReference>
<evidence type="ECO:0000313" key="13">
    <source>
        <dbReference type="EMBL" id="MBB5725800.1"/>
    </source>
</evidence>
<evidence type="ECO:0000256" key="2">
    <source>
        <dbReference type="ARBA" id="ARBA00006555"/>
    </source>
</evidence>
<comment type="subcellular location">
    <subcellularLocation>
        <location evidence="1">Cell inner membrane</location>
        <topology evidence="1">Single-pass membrane protein</topology>
        <orientation evidence="1">Periplasmic side</orientation>
    </subcellularLocation>
</comment>
<dbReference type="PANTHER" id="PTHR33446">
    <property type="entry name" value="PROTEIN TONB-RELATED"/>
    <property type="match status" value="1"/>
</dbReference>
<keyword evidence="3" id="KW-0813">Transport</keyword>
<dbReference type="InterPro" id="IPR051045">
    <property type="entry name" value="TonB-dependent_transducer"/>
</dbReference>
<evidence type="ECO:0000256" key="8">
    <source>
        <dbReference type="ARBA" id="ARBA00022989"/>
    </source>
</evidence>
<dbReference type="PANTHER" id="PTHR33446:SF2">
    <property type="entry name" value="PROTEIN TONB"/>
    <property type="match status" value="1"/>
</dbReference>
<keyword evidence="11" id="KW-0732">Signal</keyword>
<keyword evidence="14" id="KW-1185">Reference proteome</keyword>
<comment type="caution">
    <text evidence="13">The sequence shown here is derived from an EMBL/GenBank/DDBJ whole genome shotgun (WGS) entry which is preliminary data.</text>
</comment>
<dbReference type="Proteomes" id="UP000560131">
    <property type="component" value="Unassembled WGS sequence"/>
</dbReference>
<keyword evidence="4" id="KW-1003">Cell membrane</keyword>
<keyword evidence="6" id="KW-0812">Transmembrane</keyword>
<reference evidence="13 14" key="1">
    <citation type="submission" date="2020-08" db="EMBL/GenBank/DDBJ databases">
        <title>Genomic Encyclopedia of Type Strains, Phase IV (KMG-IV): sequencing the most valuable type-strain genomes for metagenomic binning, comparative biology and taxonomic classification.</title>
        <authorList>
            <person name="Goeker M."/>
        </authorList>
    </citation>
    <scope>NUCLEOTIDE SEQUENCE [LARGE SCALE GENOMIC DNA]</scope>
    <source>
        <strain evidence="13 14">DSM 101535</strain>
    </source>
</reference>
<comment type="similarity">
    <text evidence="2">Belongs to the TonB family.</text>
</comment>
<feature type="signal peptide" evidence="11">
    <location>
        <begin position="1"/>
        <end position="20"/>
    </location>
</feature>
<organism evidence="13 14">
    <name type="scientific">Sphingomonas endophytica</name>
    <dbReference type="NCBI Taxonomy" id="869719"/>
    <lineage>
        <taxon>Bacteria</taxon>
        <taxon>Pseudomonadati</taxon>
        <taxon>Pseudomonadota</taxon>
        <taxon>Alphaproteobacteria</taxon>
        <taxon>Sphingomonadales</taxon>
        <taxon>Sphingomonadaceae</taxon>
        <taxon>Sphingomonas</taxon>
    </lineage>
</organism>
<evidence type="ECO:0000256" key="4">
    <source>
        <dbReference type="ARBA" id="ARBA00022475"/>
    </source>
</evidence>
<dbReference type="RefSeq" id="WP_184035841.1">
    <property type="nucleotide sequence ID" value="NZ_BAABAR010000003.1"/>
</dbReference>
<dbReference type="InterPro" id="IPR006260">
    <property type="entry name" value="TonB/TolA_C"/>
</dbReference>
<evidence type="ECO:0000259" key="12">
    <source>
        <dbReference type="PROSITE" id="PS52015"/>
    </source>
</evidence>
<evidence type="ECO:0000256" key="9">
    <source>
        <dbReference type="ARBA" id="ARBA00023136"/>
    </source>
</evidence>
<dbReference type="Gene3D" id="3.30.1150.10">
    <property type="match status" value="1"/>
</dbReference>
<feature type="compositionally biased region" description="Low complexity" evidence="10">
    <location>
        <begin position="20"/>
        <end position="37"/>
    </location>
</feature>
<evidence type="ECO:0000313" key="14">
    <source>
        <dbReference type="Proteomes" id="UP000560131"/>
    </source>
</evidence>
<dbReference type="SUPFAM" id="SSF74653">
    <property type="entry name" value="TolA/TonB C-terminal domain"/>
    <property type="match status" value="1"/>
</dbReference>
<feature type="domain" description="TonB C-terminal" evidence="12">
    <location>
        <begin position="129"/>
        <end position="223"/>
    </location>
</feature>
<sequence length="223" mass="23872">MATILHGGILLSLVVSVDHAAPPSSTPPSMAVELVSLPPSPVPQPHISALSAAPRPRVEPPTPLDRIDAPPVSAEADLHLPPPRPVQPPRPSPPPGPPTPPQLAETAVQKAAVDRLASAEDGDPRAAAAWQSEVIARLEAAKRYPASARFAHEEATLVVRFVVDRAGKIRDRRLVGQSRFDDLADEVLDLLHRVRLPPPPASIEDRDLALTVPIEFSFRQAAR</sequence>
<proteinExistence type="inferred from homology"/>
<dbReference type="EMBL" id="JACIJN010000005">
    <property type="protein sequence ID" value="MBB5725800.1"/>
    <property type="molecule type" value="Genomic_DNA"/>
</dbReference>
<feature type="chain" id="PRO_5045989354" evidence="11">
    <location>
        <begin position="21"/>
        <end position="223"/>
    </location>
</feature>
<protein>
    <submittedName>
        <fullName evidence="13">Protein TonB</fullName>
    </submittedName>
</protein>
<name>A0ABR6N6J0_9SPHN</name>
<feature type="compositionally biased region" description="Pro residues" evidence="10">
    <location>
        <begin position="80"/>
        <end position="101"/>
    </location>
</feature>
<dbReference type="PROSITE" id="PS52015">
    <property type="entry name" value="TONB_CTD"/>
    <property type="match status" value="1"/>
</dbReference>
<accession>A0ABR6N6J0</accession>
<feature type="region of interest" description="Disordered" evidence="10">
    <location>
        <begin position="20"/>
        <end position="106"/>
    </location>
</feature>
<evidence type="ECO:0000256" key="3">
    <source>
        <dbReference type="ARBA" id="ARBA00022448"/>
    </source>
</evidence>
<evidence type="ECO:0000256" key="6">
    <source>
        <dbReference type="ARBA" id="ARBA00022692"/>
    </source>
</evidence>
<evidence type="ECO:0000256" key="7">
    <source>
        <dbReference type="ARBA" id="ARBA00022927"/>
    </source>
</evidence>
<keyword evidence="7" id="KW-0653">Protein transport</keyword>
<dbReference type="Pfam" id="PF03544">
    <property type="entry name" value="TonB_C"/>
    <property type="match status" value="1"/>
</dbReference>
<evidence type="ECO:0000256" key="11">
    <source>
        <dbReference type="SAM" id="SignalP"/>
    </source>
</evidence>
<keyword evidence="8" id="KW-1133">Transmembrane helix</keyword>
<evidence type="ECO:0000256" key="10">
    <source>
        <dbReference type="SAM" id="MobiDB-lite"/>
    </source>
</evidence>
<evidence type="ECO:0000256" key="1">
    <source>
        <dbReference type="ARBA" id="ARBA00004383"/>
    </source>
</evidence>
<evidence type="ECO:0000256" key="5">
    <source>
        <dbReference type="ARBA" id="ARBA00022519"/>
    </source>
</evidence>
<dbReference type="NCBIfam" id="TIGR01352">
    <property type="entry name" value="tonB_Cterm"/>
    <property type="match status" value="1"/>
</dbReference>
<keyword evidence="5" id="KW-0997">Cell inner membrane</keyword>
<keyword evidence="9" id="KW-0472">Membrane</keyword>
<gene>
    <name evidence="13" type="ORF">FHS97_001732</name>
</gene>